<dbReference type="AlphaFoldDB" id="A0AAN9NMP6"/>
<protein>
    <submittedName>
        <fullName evidence="2">Uncharacterized protein</fullName>
    </submittedName>
</protein>
<evidence type="ECO:0000313" key="2">
    <source>
        <dbReference type="EMBL" id="KAK7373299.1"/>
    </source>
</evidence>
<accession>A0AAN9NMP6</accession>
<keyword evidence="1" id="KW-0732">Signal</keyword>
<reference evidence="2 3" key="1">
    <citation type="submission" date="2024-01" db="EMBL/GenBank/DDBJ databases">
        <title>The genomes of 5 underutilized Papilionoideae crops provide insights into root nodulation and disease resistanc.</title>
        <authorList>
            <person name="Jiang F."/>
        </authorList>
    </citation>
    <scope>NUCLEOTIDE SEQUENCE [LARGE SCALE GENOMIC DNA]</scope>
    <source>
        <strain evidence="2">JINMINGXINNONG_FW02</strain>
        <tissue evidence="2">Leaves</tissue>
    </source>
</reference>
<feature type="signal peptide" evidence="1">
    <location>
        <begin position="1"/>
        <end position="20"/>
    </location>
</feature>
<gene>
    <name evidence="2" type="ORF">VNO80_06701</name>
</gene>
<keyword evidence="3" id="KW-1185">Reference proteome</keyword>
<proteinExistence type="predicted"/>
<sequence length="188" mass="20878">MIHFHSSLRCLPCLIAVALARTIGSDGRTASMITDLVFPFLIVGVSGTSGESSSSKPCPRWDIYLNRPPRAEPEPASSTSDHPKEVVNQALSEAEDRILYRLRPFPQANADKLLMEEARAIAQLKERADCRSNGAIGFCRALLTIKKMQFIIGESILTNRQTEYPSHKLSQMLEELCRADAHASSIYF</sequence>
<name>A0AAN9NMP6_PHACN</name>
<dbReference type="EMBL" id="JAYMYR010000003">
    <property type="protein sequence ID" value="KAK7373299.1"/>
    <property type="molecule type" value="Genomic_DNA"/>
</dbReference>
<evidence type="ECO:0000256" key="1">
    <source>
        <dbReference type="SAM" id="SignalP"/>
    </source>
</evidence>
<feature type="chain" id="PRO_5042893372" evidence="1">
    <location>
        <begin position="21"/>
        <end position="188"/>
    </location>
</feature>
<organism evidence="2 3">
    <name type="scientific">Phaseolus coccineus</name>
    <name type="common">Scarlet runner bean</name>
    <name type="synonym">Phaseolus multiflorus</name>
    <dbReference type="NCBI Taxonomy" id="3886"/>
    <lineage>
        <taxon>Eukaryota</taxon>
        <taxon>Viridiplantae</taxon>
        <taxon>Streptophyta</taxon>
        <taxon>Embryophyta</taxon>
        <taxon>Tracheophyta</taxon>
        <taxon>Spermatophyta</taxon>
        <taxon>Magnoliopsida</taxon>
        <taxon>eudicotyledons</taxon>
        <taxon>Gunneridae</taxon>
        <taxon>Pentapetalae</taxon>
        <taxon>rosids</taxon>
        <taxon>fabids</taxon>
        <taxon>Fabales</taxon>
        <taxon>Fabaceae</taxon>
        <taxon>Papilionoideae</taxon>
        <taxon>50 kb inversion clade</taxon>
        <taxon>NPAAA clade</taxon>
        <taxon>indigoferoid/millettioid clade</taxon>
        <taxon>Phaseoleae</taxon>
        <taxon>Phaseolus</taxon>
    </lineage>
</organism>
<evidence type="ECO:0000313" key="3">
    <source>
        <dbReference type="Proteomes" id="UP001374584"/>
    </source>
</evidence>
<comment type="caution">
    <text evidence="2">The sequence shown here is derived from an EMBL/GenBank/DDBJ whole genome shotgun (WGS) entry which is preliminary data.</text>
</comment>
<dbReference type="Proteomes" id="UP001374584">
    <property type="component" value="Unassembled WGS sequence"/>
</dbReference>